<evidence type="ECO:0000313" key="2">
    <source>
        <dbReference type="Proteomes" id="UP000838686"/>
    </source>
</evidence>
<dbReference type="InterPro" id="IPR051082">
    <property type="entry name" value="Pentapeptide-BTB/POZ_domain"/>
</dbReference>
<dbReference type="Gene3D" id="2.160.20.80">
    <property type="entry name" value="E3 ubiquitin-protein ligase SopA"/>
    <property type="match status" value="1"/>
</dbReference>
<dbReference type="InterPro" id="IPR001646">
    <property type="entry name" value="5peptide_repeat"/>
</dbReference>
<comment type="caution">
    <text evidence="1">The sequence shown here is derived from an EMBL/GenBank/DDBJ whole genome shotgun (WGS) entry which is preliminary data.</text>
</comment>
<dbReference type="RefSeq" id="WP_236347353.1">
    <property type="nucleotide sequence ID" value="NZ_CAKMMF010000050.1"/>
</dbReference>
<dbReference type="PANTHER" id="PTHR14136:SF17">
    <property type="entry name" value="BTB_POZ DOMAIN-CONTAINING PROTEIN KCTD9"/>
    <property type="match status" value="1"/>
</dbReference>
<dbReference type="Proteomes" id="UP000838686">
    <property type="component" value="Unassembled WGS sequence"/>
</dbReference>
<protein>
    <recommendedName>
        <fullName evidence="3">Pentapeptide repeat-containing protein</fullName>
    </recommendedName>
</protein>
<dbReference type="PANTHER" id="PTHR14136">
    <property type="entry name" value="BTB_POZ DOMAIN-CONTAINING PROTEIN KCTD9"/>
    <property type="match status" value="1"/>
</dbReference>
<dbReference type="SUPFAM" id="SSF141571">
    <property type="entry name" value="Pentapeptide repeat-like"/>
    <property type="match status" value="1"/>
</dbReference>
<gene>
    <name evidence="1" type="ORF">PAECIP111893_05215</name>
</gene>
<accession>A0ABM9CWY1</accession>
<dbReference type="EMBL" id="CAKMMF010000050">
    <property type="protein sequence ID" value="CAH1225095.1"/>
    <property type="molecule type" value="Genomic_DNA"/>
</dbReference>
<proteinExistence type="predicted"/>
<reference evidence="1" key="1">
    <citation type="submission" date="2022-01" db="EMBL/GenBank/DDBJ databases">
        <authorList>
            <person name="Criscuolo A."/>
        </authorList>
    </citation>
    <scope>NUCLEOTIDE SEQUENCE</scope>
    <source>
        <strain evidence="1">CIP111893</strain>
    </source>
</reference>
<name>A0ABM9CWY1_9BACL</name>
<sequence>MSGIEAWEYFVEQDAMPYRTEQIKALHHYFCTRKDEIAEEFVLLFDQFCQDVQRLQADGAMKKCGSIHISLLRTSLMEGKPVYMLEACDADNLWKPAVTPFRYDAGWIYTYLEAWDQACEVKRRGYMDQIKRPALESWMKAQLYPFHAYMVHAVRYAMDTAKQLESFQNIATEGQLDIRVGEYKDEQTSESVYLRSGYPRTSVSCKGWLESRLEQEYIYEHIRYVNLSEGNYEGINLSYTWFEVVKLTGSNLRGGLLLGTGFERCECDGADFSGSRLFDADFRGCKLEQARFDGVIGSRDVLNEKHGMYFGIHGVRYQGANLTNASFRYARIAGDFTHAVLDGVDFTGADLTGSRMLKRDVFLVPLTPAQRESVEWVEE</sequence>
<keyword evidence="2" id="KW-1185">Reference proteome</keyword>
<evidence type="ECO:0008006" key="3">
    <source>
        <dbReference type="Google" id="ProtNLM"/>
    </source>
</evidence>
<dbReference type="Pfam" id="PF00805">
    <property type="entry name" value="Pentapeptide"/>
    <property type="match status" value="2"/>
</dbReference>
<organism evidence="1 2">
    <name type="scientific">Paenibacillus plantiphilus</name>
    <dbReference type="NCBI Taxonomy" id="2905650"/>
    <lineage>
        <taxon>Bacteria</taxon>
        <taxon>Bacillati</taxon>
        <taxon>Bacillota</taxon>
        <taxon>Bacilli</taxon>
        <taxon>Bacillales</taxon>
        <taxon>Paenibacillaceae</taxon>
        <taxon>Paenibacillus</taxon>
    </lineage>
</organism>
<evidence type="ECO:0000313" key="1">
    <source>
        <dbReference type="EMBL" id="CAH1225095.1"/>
    </source>
</evidence>